<keyword evidence="3" id="KW-1185">Reference proteome</keyword>
<feature type="region of interest" description="Disordered" evidence="1">
    <location>
        <begin position="140"/>
        <end position="159"/>
    </location>
</feature>
<evidence type="ECO:0000313" key="2">
    <source>
        <dbReference type="EMBL" id="KAJ7392701.1"/>
    </source>
</evidence>
<proteinExistence type="predicted"/>
<feature type="region of interest" description="Disordered" evidence="1">
    <location>
        <begin position="188"/>
        <end position="231"/>
    </location>
</feature>
<evidence type="ECO:0000313" key="3">
    <source>
        <dbReference type="Proteomes" id="UP001163046"/>
    </source>
</evidence>
<evidence type="ECO:0000256" key="1">
    <source>
        <dbReference type="SAM" id="MobiDB-lite"/>
    </source>
</evidence>
<dbReference type="Proteomes" id="UP001163046">
    <property type="component" value="Unassembled WGS sequence"/>
</dbReference>
<feature type="compositionally biased region" description="Acidic residues" evidence="1">
    <location>
        <begin position="143"/>
        <end position="152"/>
    </location>
</feature>
<feature type="region of interest" description="Disordered" evidence="1">
    <location>
        <begin position="85"/>
        <end position="112"/>
    </location>
</feature>
<feature type="compositionally biased region" description="Acidic residues" evidence="1">
    <location>
        <begin position="195"/>
        <end position="208"/>
    </location>
</feature>
<dbReference type="EMBL" id="MU825400">
    <property type="protein sequence ID" value="KAJ7392701.1"/>
    <property type="molecule type" value="Genomic_DNA"/>
</dbReference>
<comment type="caution">
    <text evidence="2">The sequence shown here is derived from an EMBL/GenBank/DDBJ whole genome shotgun (WGS) entry which is preliminary data.</text>
</comment>
<reference evidence="2" key="1">
    <citation type="submission" date="2023-01" db="EMBL/GenBank/DDBJ databases">
        <title>Genome assembly of the deep-sea coral Lophelia pertusa.</title>
        <authorList>
            <person name="Herrera S."/>
            <person name="Cordes E."/>
        </authorList>
    </citation>
    <scope>NUCLEOTIDE SEQUENCE</scope>
    <source>
        <strain evidence="2">USNM1676648</strain>
        <tissue evidence="2">Polyp</tissue>
    </source>
</reference>
<dbReference type="OrthoDB" id="5985867at2759"/>
<dbReference type="AlphaFoldDB" id="A0A9X0A3H6"/>
<accession>A0A9X0A3H6</accession>
<sequence length="231" mass="25645">MGAIMECSRAEEGVLKLDTGIRFWLLLYLQEFSQKMISQTHDIESQVDGLVSSTKGMNSKVQNTMNDFLMLSNTQFIENRVYEEDVSKDETNEEQEKTAEPEKAKTREQREAEVIPKLSEALKHGIGVMDNAFVTLELTTEHSDDEEEEDEDVKTAYKPQVILEPKDVYGNRPLPHLIGTSDFFRDELVGLGESSGEEDEGEEDEEEASSSSNGSESASSASGKSSASEAS</sequence>
<feature type="compositionally biased region" description="Low complexity" evidence="1">
    <location>
        <begin position="209"/>
        <end position="231"/>
    </location>
</feature>
<organism evidence="2 3">
    <name type="scientific">Desmophyllum pertusum</name>
    <dbReference type="NCBI Taxonomy" id="174260"/>
    <lineage>
        <taxon>Eukaryota</taxon>
        <taxon>Metazoa</taxon>
        <taxon>Cnidaria</taxon>
        <taxon>Anthozoa</taxon>
        <taxon>Hexacorallia</taxon>
        <taxon>Scleractinia</taxon>
        <taxon>Caryophylliina</taxon>
        <taxon>Caryophylliidae</taxon>
        <taxon>Desmophyllum</taxon>
    </lineage>
</organism>
<name>A0A9X0A3H6_9CNID</name>
<gene>
    <name evidence="2" type="primary">FAM21A_1</name>
    <name evidence="2" type="ORF">OS493_010352</name>
</gene>
<protein>
    <submittedName>
        <fullName evidence="2">Retrograde transport, endosome to Golgi</fullName>
    </submittedName>
</protein>